<evidence type="ECO:0000313" key="1">
    <source>
        <dbReference type="EMBL" id="KAJ7551188.1"/>
    </source>
</evidence>
<comment type="caution">
    <text evidence="1">The sequence shown here is derived from an EMBL/GenBank/DDBJ whole genome shotgun (WGS) entry which is preliminary data.</text>
</comment>
<protein>
    <submittedName>
        <fullName evidence="1">Uncharacterized protein</fullName>
    </submittedName>
</protein>
<dbReference type="EMBL" id="CM055097">
    <property type="protein sequence ID" value="KAJ7551188.1"/>
    <property type="molecule type" value="Genomic_DNA"/>
</dbReference>
<sequence length="609" mass="69225">MTIQCISISFSVPSVSKPGGLQAWKGSKHKDWQLLRLRAKACDKLQLTSAHWVGDRNTCLFKIWSKISTHTIRSSVLVSAKKDAERFHHHSENEVHVRPEIHGRKTRPGRPEPASPPDHILFQGFNWESHSKHSWYTDLKGKVCDLAIAGITDVWLPPPSQSVDKQGYLPSQLYNLDQSFYGNETELKDLIDELHEHGICCIADIVINHRSGWRQDSAGHWNIFEGGTPDKRLDWGPWAVVDNDIYDSGGKGHHDSGESYGAAPDLDHTSKQVQDELTDWLNWLKAEIGFDGWRFDFVKGYAPTYTQLYCERTNPTFAVGELWTSLSYVNGRLAGNQNFHRQQLCDWIDGTNACSCAFDFTTKGILQAALQGEHWRLRDDHGKPSGLIGWYPQKAVTFVDNHDTGSTQRHWNFPDEKVLLGYVYIITHPGMPCVFYDHYFYWGLKEQIKNLLELRKVHHINANSKVTIQAAESDIYVANINDQLIVKIGPRFEMGPFLPDLEVWTMVLSGSDFAIWENTRPPPIDTTPEVAPFEQITDVGVKIAAEVPSPNVHLKITENMSCETINRILEEAPDLVENSSEINQSKRECIRRNFDDAKDTAKGKKIDEE</sequence>
<evidence type="ECO:0000313" key="2">
    <source>
        <dbReference type="Proteomes" id="UP001162992"/>
    </source>
</evidence>
<reference evidence="2" key="1">
    <citation type="journal article" date="2024" name="Proc. Natl. Acad. Sci. U.S.A.">
        <title>Extraordinary preservation of gene collinearity over three hundred million years revealed in homosporous lycophytes.</title>
        <authorList>
            <person name="Li C."/>
            <person name="Wickell D."/>
            <person name="Kuo L.Y."/>
            <person name="Chen X."/>
            <person name="Nie B."/>
            <person name="Liao X."/>
            <person name="Peng D."/>
            <person name="Ji J."/>
            <person name="Jenkins J."/>
            <person name="Williams M."/>
            <person name="Shu S."/>
            <person name="Plott C."/>
            <person name="Barry K."/>
            <person name="Rajasekar S."/>
            <person name="Grimwood J."/>
            <person name="Han X."/>
            <person name="Sun S."/>
            <person name="Hou Z."/>
            <person name="He W."/>
            <person name="Dai G."/>
            <person name="Sun C."/>
            <person name="Schmutz J."/>
            <person name="Leebens-Mack J.H."/>
            <person name="Li F.W."/>
            <person name="Wang L."/>
        </authorList>
    </citation>
    <scope>NUCLEOTIDE SEQUENCE [LARGE SCALE GENOMIC DNA]</scope>
    <source>
        <strain evidence="2">cv. PW_Plant_1</strain>
    </source>
</reference>
<accession>A0ACC2DA24</accession>
<dbReference type="Proteomes" id="UP001162992">
    <property type="component" value="Chromosome 6"/>
</dbReference>
<organism evidence="1 2">
    <name type="scientific">Diphasiastrum complanatum</name>
    <name type="common">Issler's clubmoss</name>
    <name type="synonym">Lycopodium complanatum</name>
    <dbReference type="NCBI Taxonomy" id="34168"/>
    <lineage>
        <taxon>Eukaryota</taxon>
        <taxon>Viridiplantae</taxon>
        <taxon>Streptophyta</taxon>
        <taxon>Embryophyta</taxon>
        <taxon>Tracheophyta</taxon>
        <taxon>Lycopodiopsida</taxon>
        <taxon>Lycopodiales</taxon>
        <taxon>Lycopodiaceae</taxon>
        <taxon>Lycopodioideae</taxon>
        <taxon>Diphasiastrum</taxon>
    </lineage>
</organism>
<gene>
    <name evidence="1" type="ORF">O6H91_06G004100</name>
</gene>
<name>A0ACC2DA24_DIPCM</name>
<proteinExistence type="predicted"/>
<keyword evidence="2" id="KW-1185">Reference proteome</keyword>